<dbReference type="Pfam" id="PF04193">
    <property type="entry name" value="PQ-loop"/>
    <property type="match status" value="1"/>
</dbReference>
<dbReference type="InterPro" id="IPR047662">
    <property type="entry name" value="SemiSWEET"/>
</dbReference>
<evidence type="ECO:0000256" key="1">
    <source>
        <dbReference type="ARBA" id="ARBA00004141"/>
    </source>
</evidence>
<keyword evidence="3 5" id="KW-1133">Transmembrane helix</keyword>
<reference evidence="7" key="1">
    <citation type="submission" date="2016-05" db="EMBL/GenBank/DDBJ databases">
        <authorList>
            <person name="Baek K."/>
            <person name="Yang S.-J."/>
        </authorList>
    </citation>
    <scope>NUCLEOTIDE SEQUENCE [LARGE SCALE GENOMIC DNA]</scope>
    <source>
        <strain evidence="7">ST58-10</strain>
    </source>
</reference>
<keyword evidence="2 5" id="KW-0812">Transmembrane</keyword>
<evidence type="ECO:0000313" key="6">
    <source>
        <dbReference type="EMBL" id="ANG62702.1"/>
    </source>
</evidence>
<accession>A0A1A9EY07</accession>
<evidence type="ECO:0008006" key="8">
    <source>
        <dbReference type="Google" id="ProtNLM"/>
    </source>
</evidence>
<dbReference type="KEGG" id="mars:A8C75_09540"/>
<feature type="transmembrane region" description="Helical" evidence="5">
    <location>
        <begin position="62"/>
        <end position="81"/>
    </location>
</feature>
<dbReference type="RefSeq" id="WP_067381254.1">
    <property type="nucleotide sequence ID" value="NZ_CP015839.1"/>
</dbReference>
<dbReference type="InterPro" id="IPR006603">
    <property type="entry name" value="PQ-loop_rpt"/>
</dbReference>
<gene>
    <name evidence="6" type="ORF">A8C75_09540</name>
</gene>
<sequence length="98" mass="10627">MDNTTLIGMIAAVCTTAAFVPQVLQILKSGNVDGISVAMYSILTFGVAMWLVYGIILQDLPMFLANLVTFLLSSSVLALTLRKRFQNRRNLGGAVPHI</sequence>
<dbReference type="GO" id="GO:0051119">
    <property type="term" value="F:sugar transmembrane transporter activity"/>
    <property type="evidence" value="ECO:0007669"/>
    <property type="project" value="InterPro"/>
</dbReference>
<evidence type="ECO:0000256" key="3">
    <source>
        <dbReference type="ARBA" id="ARBA00022989"/>
    </source>
</evidence>
<dbReference type="EMBL" id="CP015839">
    <property type="protein sequence ID" value="ANG62702.1"/>
    <property type="molecule type" value="Genomic_DNA"/>
</dbReference>
<dbReference type="Gene3D" id="1.20.1280.290">
    <property type="match status" value="1"/>
</dbReference>
<evidence type="ECO:0000256" key="5">
    <source>
        <dbReference type="SAM" id="Phobius"/>
    </source>
</evidence>
<feature type="transmembrane region" description="Helical" evidence="5">
    <location>
        <begin position="6"/>
        <end position="25"/>
    </location>
</feature>
<comment type="subcellular location">
    <subcellularLocation>
        <location evidence="1">Membrane</location>
        <topology evidence="1">Multi-pass membrane protein</topology>
    </subcellularLocation>
</comment>
<reference evidence="6 7" key="2">
    <citation type="journal article" date="2018" name="Int. J. Syst. Evol. Microbiol.">
        <title>Marinobacterium aestuarii sp. nov., a benzene-degrading marine bacterium isolated from estuary sediment.</title>
        <authorList>
            <person name="Bae S.S."/>
            <person name="Jung J."/>
            <person name="Chung D."/>
            <person name="Baek K."/>
        </authorList>
    </citation>
    <scope>NUCLEOTIDE SEQUENCE [LARGE SCALE GENOMIC DNA]</scope>
    <source>
        <strain evidence="6 7">ST58-10</strain>
    </source>
</reference>
<keyword evidence="4 5" id="KW-0472">Membrane</keyword>
<protein>
    <recommendedName>
        <fullName evidence="8">Glutathione synthetase</fullName>
    </recommendedName>
</protein>
<feature type="transmembrane region" description="Helical" evidence="5">
    <location>
        <begin position="37"/>
        <end position="56"/>
    </location>
</feature>
<dbReference type="OrthoDB" id="122062at2"/>
<evidence type="ECO:0000256" key="4">
    <source>
        <dbReference type="ARBA" id="ARBA00023136"/>
    </source>
</evidence>
<dbReference type="AlphaFoldDB" id="A0A1A9EY07"/>
<proteinExistence type="predicted"/>
<organism evidence="6 7">
    <name type="scientific">Marinobacterium aestuarii</name>
    <dbReference type="NCBI Taxonomy" id="1821621"/>
    <lineage>
        <taxon>Bacteria</taxon>
        <taxon>Pseudomonadati</taxon>
        <taxon>Pseudomonadota</taxon>
        <taxon>Gammaproteobacteria</taxon>
        <taxon>Oceanospirillales</taxon>
        <taxon>Oceanospirillaceae</taxon>
        <taxon>Marinobacterium</taxon>
    </lineage>
</organism>
<name>A0A1A9EY07_9GAMM</name>
<evidence type="ECO:0000313" key="7">
    <source>
        <dbReference type="Proteomes" id="UP000078070"/>
    </source>
</evidence>
<evidence type="ECO:0000256" key="2">
    <source>
        <dbReference type="ARBA" id="ARBA00022692"/>
    </source>
</evidence>
<dbReference type="NCBIfam" id="NF037968">
    <property type="entry name" value="SemiSWEET_2"/>
    <property type="match status" value="1"/>
</dbReference>
<dbReference type="Proteomes" id="UP000078070">
    <property type="component" value="Chromosome"/>
</dbReference>
<dbReference type="GO" id="GO:0016020">
    <property type="term" value="C:membrane"/>
    <property type="evidence" value="ECO:0007669"/>
    <property type="project" value="UniProtKB-SubCell"/>
</dbReference>
<keyword evidence="7" id="KW-1185">Reference proteome</keyword>